<evidence type="ECO:0000256" key="8">
    <source>
        <dbReference type="ARBA" id="ARBA00066189"/>
    </source>
</evidence>
<dbReference type="GO" id="GO:1905515">
    <property type="term" value="P:non-motile cilium assembly"/>
    <property type="evidence" value="ECO:0007669"/>
    <property type="project" value="TreeGrafter"/>
</dbReference>
<feature type="domain" description="BROMI C-terminal Rab TBC-like" evidence="13">
    <location>
        <begin position="1008"/>
        <end position="1227"/>
    </location>
</feature>
<evidence type="ECO:0000256" key="9">
    <source>
        <dbReference type="ARBA" id="ARBA00067690"/>
    </source>
</evidence>
<dbReference type="GO" id="GO:0005929">
    <property type="term" value="C:cilium"/>
    <property type="evidence" value="ECO:0007669"/>
    <property type="project" value="UniProtKB-SubCell"/>
</dbReference>
<dbReference type="AlphaFoldDB" id="A0AAD4U8E1"/>
<reference evidence="14" key="1">
    <citation type="submission" date="2022-03" db="EMBL/GenBank/DDBJ databases">
        <title>Genomic analyses of argali, domestic sheep and their hybrids provide insights into chromosomal evolution, heterosis and genetic basis of agronomic traits.</title>
        <authorList>
            <person name="Li M."/>
        </authorList>
    </citation>
    <scope>NUCLEOTIDE SEQUENCE</scope>
    <source>
        <strain evidence="14">CAU-MHL-2022a</strain>
        <tissue evidence="14">Skin</tissue>
    </source>
</reference>
<evidence type="ECO:0000256" key="4">
    <source>
        <dbReference type="ARBA" id="ARBA00022490"/>
    </source>
</evidence>
<evidence type="ECO:0000259" key="12">
    <source>
        <dbReference type="Pfam" id="PF23431"/>
    </source>
</evidence>
<evidence type="ECO:0000256" key="6">
    <source>
        <dbReference type="ARBA" id="ARBA00023273"/>
    </source>
</evidence>
<dbReference type="Gene3D" id="1.10.472.80">
    <property type="entry name" value="Ypt/Rab-GAP domain of gyp1p, domain 3"/>
    <property type="match status" value="1"/>
</dbReference>
<evidence type="ECO:0000256" key="10">
    <source>
        <dbReference type="ARBA" id="ARBA00075916"/>
    </source>
</evidence>
<evidence type="ECO:0000256" key="5">
    <source>
        <dbReference type="ARBA" id="ARBA00023069"/>
    </source>
</evidence>
<evidence type="ECO:0000313" key="15">
    <source>
        <dbReference type="Proteomes" id="UP001214576"/>
    </source>
</evidence>
<proteinExistence type="predicted"/>
<dbReference type="Pfam" id="PF14961">
    <property type="entry name" value="BROMI"/>
    <property type="match status" value="1"/>
</dbReference>
<dbReference type="FunFam" id="1.10.472.80:FF:000031">
    <property type="entry name" value="TBC1 domain family, member 32"/>
    <property type="match status" value="1"/>
</dbReference>
<evidence type="ECO:0000256" key="3">
    <source>
        <dbReference type="ARBA" id="ARBA00022473"/>
    </source>
</evidence>
<evidence type="ECO:0000256" key="2">
    <source>
        <dbReference type="ARBA" id="ARBA00004496"/>
    </source>
</evidence>
<evidence type="ECO:0000256" key="1">
    <source>
        <dbReference type="ARBA" id="ARBA00004138"/>
    </source>
</evidence>
<keyword evidence="6" id="KW-0966">Cell projection</keyword>
<dbReference type="PANTHER" id="PTHR13465:SF3">
    <property type="entry name" value="PROTEIN BROAD-MINDED"/>
    <property type="match status" value="1"/>
</dbReference>
<dbReference type="InterPro" id="IPR039156">
    <property type="entry name" value="PHAF1/BROMI"/>
</dbReference>
<sequence length="1232" mass="143075">MAHFSGEEEAMLQAMLRQLFQSVKEKITGAPSLECAEEILLHLEETDENFHNYEFVKYLRQYICNTLGSMIEEEMEKWTSDQNQGEEFGYDTVVQHVTKRTQESKEYKEMIHSLKNIMMIVVESMINKFEEDEIRSQERQKKIQKEKSSSYCTDNCSDSDSSFNQVCCLILPLCLEMVRYEALQTLCSAPPSDVLNCENWTTLCEKLTVYLSDPDPVFSVRKCLQKYKHFLFFFFPYHSRSKWNIIFFNTKYLELYFLSRENNIPTLSTGIDISNPNVTHLLKKVFTFCNMLLFLLISLLSQTIRYMEEIVESTLSLLSVKHDQSHLVSQKILDPIYFLSLVDTKAVWFKKWMVRKYGMFFYLSLHAITTAVQQCVQYFELCETMKGDEVLGHSKSCGIKQKTFYYSGQELQYIYFIHSLSLLGRLLIYTQGRKLFPIKLKTRKGKCKICLIKFSKNTSSSSEDYSPASMATEVLCILCDQKECAIECLYNNTVIEALLQPIHNLMKGTKAAPNCSETALIHIAHILARIASVEEGLTLLLYGENMNSSEEKSPTGAHLIAQFSKKLLDEDISIFSGSEMFPVVKGAFTSVCRQIYSTCEGLQVLIPYSLHESIAKAWKKVSIFNLFSSLKIFISYIFENNKDIYTFLFTSFSMAWEENLLDDLLNFAATPKGLLLLQRTGAINECVTFMFNRYAKKLQKDNYVFLPQFKEVIYYKYDVKFFLGFINALITELWANLECGRDDVRVTHPRSTPVDPIDQSCQKSFLALVNLLSYPAVFELVGNQSLPNKTEYSLREVPTSIIDIIDRLIILNSEAKIRSLFNYEQSHIFGLRLLSVVCCDLDTLLLLEAQYQVSEMLLNAQEENTLETSESHREFIIDSLSVERNHVLVRINLIGGPMERILPPRLLEKGDEPYPWPMFSSYPLPNCYLSDCVTRSTDLKQDNDLGKLLLRFKMSDKQTAWIENCRRQFCKIMKAKPDIISGSALVELLEKFVLHLSESPSECYFPSFLNLLKDGAENDLTMVLKHCERFLKQQQRNYTSHDWFVSSLFIIMLGDKDKTFRFLQQFSRLLTSAFLWLPRLHISRYLPADTIESGIHPVYFCSTHYIEMLLKAEVPLVFSAFHMSGFAPSQICMQWITQCFWNYLDWIEICHYIATCVFLGPDYQVYICIAIFKHLQQDILQHTQTQDLQVFLKEEALHGFRVSDYFEYMEILEQNYRPVLLRDMRNIRVQST</sequence>
<feature type="domain" description="BROMI C-terminal Rab TBC-like" evidence="13">
    <location>
        <begin position="837"/>
        <end position="1007"/>
    </location>
</feature>
<feature type="domain" description="BROMI N-terminal" evidence="12">
    <location>
        <begin position="12"/>
        <end position="138"/>
    </location>
</feature>
<organism evidence="14 15">
    <name type="scientific">Ovis ammon polii</name>
    <dbReference type="NCBI Taxonomy" id="230172"/>
    <lineage>
        <taxon>Eukaryota</taxon>
        <taxon>Metazoa</taxon>
        <taxon>Chordata</taxon>
        <taxon>Craniata</taxon>
        <taxon>Vertebrata</taxon>
        <taxon>Euteleostomi</taxon>
        <taxon>Mammalia</taxon>
        <taxon>Eutheria</taxon>
        <taxon>Laurasiatheria</taxon>
        <taxon>Artiodactyla</taxon>
        <taxon>Ruminantia</taxon>
        <taxon>Pecora</taxon>
        <taxon>Bovidae</taxon>
        <taxon>Caprinae</taxon>
        <taxon>Ovis</taxon>
    </lineage>
</organism>
<dbReference type="Proteomes" id="UP001214576">
    <property type="component" value="Unassembled WGS sequence"/>
</dbReference>
<dbReference type="InterPro" id="IPR055391">
    <property type="entry name" value="BROMI_N"/>
</dbReference>
<dbReference type="InterPro" id="IPR035969">
    <property type="entry name" value="Rab-GAP_TBC_sf"/>
</dbReference>
<accession>A0AAD4U8E1</accession>
<comment type="subunit">
    <text evidence="8">Interacts with CDK20, which promotes CDK20 stability and function. Interacts with FAM149B1; may play a role in cilium assembly.</text>
</comment>
<dbReference type="Pfam" id="PF23431">
    <property type="entry name" value="BROMI_N"/>
    <property type="match status" value="1"/>
</dbReference>
<name>A0AAD4U8E1_OVIAM</name>
<keyword evidence="3" id="KW-0217">Developmental protein</keyword>
<evidence type="ECO:0000313" key="14">
    <source>
        <dbReference type="EMBL" id="KAI4539445.1"/>
    </source>
</evidence>
<dbReference type="GO" id="GO:0005737">
    <property type="term" value="C:cytoplasm"/>
    <property type="evidence" value="ECO:0007669"/>
    <property type="project" value="UniProtKB-SubCell"/>
</dbReference>
<feature type="domain" description="BROMI middle region" evidence="11">
    <location>
        <begin position="178"/>
        <end position="819"/>
    </location>
</feature>
<dbReference type="PANTHER" id="PTHR13465">
    <property type="entry name" value="UPF0183 PROTEIN"/>
    <property type="match status" value="1"/>
</dbReference>
<dbReference type="InterPro" id="IPR032735">
    <property type="entry name" value="BROMI_M"/>
</dbReference>
<dbReference type="Pfam" id="PF23440">
    <property type="entry name" value="BROMI_C"/>
    <property type="match status" value="2"/>
</dbReference>
<gene>
    <name evidence="14" type="ORF">MG293_010837</name>
</gene>
<comment type="caution">
    <text evidence="14">The sequence shown here is derived from an EMBL/GenBank/DDBJ whole genome shotgun (WGS) entry which is preliminary data.</text>
</comment>
<dbReference type="EMBL" id="JAKZEL010000011">
    <property type="protein sequence ID" value="KAI4539445.1"/>
    <property type="molecule type" value="Genomic_DNA"/>
</dbReference>
<dbReference type="InterPro" id="IPR055392">
    <property type="entry name" value="BROMI_C"/>
</dbReference>
<evidence type="ECO:0000259" key="11">
    <source>
        <dbReference type="Pfam" id="PF14961"/>
    </source>
</evidence>
<dbReference type="SUPFAM" id="SSF47923">
    <property type="entry name" value="Ypt/Rab-GAP domain of gyp1p"/>
    <property type="match status" value="1"/>
</dbReference>
<keyword evidence="5" id="KW-0969">Cilium</keyword>
<keyword evidence="4" id="KW-0963">Cytoplasm</keyword>
<protein>
    <recommendedName>
        <fullName evidence="9">Protein broad-minded</fullName>
    </recommendedName>
    <alternativeName>
        <fullName evidence="10">TBC1 domain family member 32</fullName>
    </alternativeName>
</protein>
<comment type="subcellular location">
    <subcellularLocation>
        <location evidence="1">Cell projection</location>
        <location evidence="1">Cilium</location>
    </subcellularLocation>
    <subcellularLocation>
        <location evidence="2">Cytoplasm</location>
    </subcellularLocation>
</comment>
<evidence type="ECO:0000259" key="13">
    <source>
        <dbReference type="Pfam" id="PF23440"/>
    </source>
</evidence>
<comment type="function">
    <text evidence="7">Required for high-level Shh responses in the developing neural tube. Together with CDK20, controls the structure of the primary cilium by coordinating assembly of the ciliary membrane and axoneme, allowing GLI2 to be properly activated in response to Shh signaling.</text>
</comment>
<keyword evidence="15" id="KW-1185">Reference proteome</keyword>
<evidence type="ECO:0000256" key="7">
    <source>
        <dbReference type="ARBA" id="ARBA00054310"/>
    </source>
</evidence>